<reference evidence="5 6" key="1">
    <citation type="submission" date="2016-09" db="EMBL/GenBank/DDBJ databases">
        <title>Rhizobium oryziradicis sp. nov., isolated from the root of rice.</title>
        <authorList>
            <person name="Zhao J."/>
            <person name="Zhang X."/>
        </authorList>
    </citation>
    <scope>NUCLEOTIDE SEQUENCE [LARGE SCALE GENOMIC DNA]</scope>
    <source>
        <strain evidence="5 6">14971</strain>
    </source>
</reference>
<organism evidence="5 6">
    <name type="scientific">Allorhizobium taibaishanense</name>
    <dbReference type="NCBI Taxonomy" id="887144"/>
    <lineage>
        <taxon>Bacteria</taxon>
        <taxon>Pseudomonadati</taxon>
        <taxon>Pseudomonadota</taxon>
        <taxon>Alphaproteobacteria</taxon>
        <taxon>Hyphomicrobiales</taxon>
        <taxon>Rhizobiaceae</taxon>
        <taxon>Rhizobium/Agrobacterium group</taxon>
        <taxon>Allorhizobium</taxon>
    </lineage>
</organism>
<dbReference type="Proteomes" id="UP000185598">
    <property type="component" value="Unassembled WGS sequence"/>
</dbReference>
<dbReference type="InterPro" id="IPR036709">
    <property type="entry name" value="Autotransporte_beta_dom_sf"/>
</dbReference>
<dbReference type="SMART" id="SM00869">
    <property type="entry name" value="Autotransporter"/>
    <property type="match status" value="1"/>
</dbReference>
<dbReference type="OrthoDB" id="9804931at2"/>
<comment type="caution">
    <text evidence="5">The sequence shown here is derived from an EMBL/GenBank/DDBJ whole genome shotgun (WGS) entry which is preliminary data.</text>
</comment>
<dbReference type="Proteomes" id="UP000544107">
    <property type="component" value="Unassembled WGS sequence"/>
</dbReference>
<dbReference type="Gene3D" id="2.40.128.130">
    <property type="entry name" value="Autotransporter beta-domain"/>
    <property type="match status" value="1"/>
</dbReference>
<keyword evidence="6" id="KW-1185">Reference proteome</keyword>
<evidence type="ECO:0000259" key="3">
    <source>
        <dbReference type="PROSITE" id="PS51208"/>
    </source>
</evidence>
<dbReference type="AlphaFoldDB" id="A0A1Q9A836"/>
<evidence type="ECO:0000313" key="5">
    <source>
        <dbReference type="EMBL" id="OLP50716.1"/>
    </source>
</evidence>
<gene>
    <name evidence="5" type="ORF">BJF91_15125</name>
    <name evidence="4" type="ORF">GGQ71_002476</name>
</gene>
<feature type="signal peptide" evidence="2">
    <location>
        <begin position="1"/>
        <end position="29"/>
    </location>
</feature>
<feature type="region of interest" description="Disordered" evidence="1">
    <location>
        <begin position="40"/>
        <end position="64"/>
    </location>
</feature>
<evidence type="ECO:0000313" key="7">
    <source>
        <dbReference type="Proteomes" id="UP000544107"/>
    </source>
</evidence>
<reference evidence="4 7" key="2">
    <citation type="submission" date="2020-08" db="EMBL/GenBank/DDBJ databases">
        <title>Genomic Encyclopedia of Type Strains, Phase IV (KMG-IV): sequencing the most valuable type-strain genomes for metagenomic binning, comparative biology and taxonomic classification.</title>
        <authorList>
            <person name="Goeker M."/>
        </authorList>
    </citation>
    <scope>NUCLEOTIDE SEQUENCE [LARGE SCALE GENOMIC DNA]</scope>
    <source>
        <strain evidence="4 7">DSM 100021</strain>
    </source>
</reference>
<feature type="domain" description="Autotransporter" evidence="3">
    <location>
        <begin position="720"/>
        <end position="990"/>
    </location>
</feature>
<dbReference type="PROSITE" id="PS51208">
    <property type="entry name" value="AUTOTRANSPORTER"/>
    <property type="match status" value="1"/>
</dbReference>
<evidence type="ECO:0000256" key="1">
    <source>
        <dbReference type="SAM" id="MobiDB-lite"/>
    </source>
</evidence>
<proteinExistence type="predicted"/>
<sequence length="990" mass="98413">MKPLFPVICRGLCLLTALVPVVSPTNGLAQSAWTGTADNEFSNTSNWTPSAPTAGDAASVDTGSPQVTNDVTVRELNVGGGNVTVTNTGILTTKERTTISSGSVSVNAGGVVNSNVDLNGGNLSIDGDINGRLRLESGNVTVNGTLDSAVVGTSTALSNNGAVDEVNVSTGGTFVNNSGASAGAVTNAGAASNAGTMGSLNNTAGSFTNNSGGTVTGKTTISGGTVTNNFVITDADVAAAAVFSNNSGATAGVVRNSGTVTNAGTIASLQNDAGTVTNNVGGTVTGTTTVGGGSVVNNATLADVNVTVGGTFVNNSGASAGAVTNAGTASNAGAIGSLNNTAGNFTNNSGGTVTGKTTISGGTVTNNFVITDADVAAAAVFSNNSGATAGAVRNSGTVTNAGTIASLQNDAGTVTNNSGGTVTGTTTVGGGSVVNNATLADVNVGASGNLVNNSNAVAGTVTNSGIASNDGTIAALVNKGGTFANTGTITGTAIVSGGSLINEGSIDGTVNVDDGGLLSGPGSVEGLFVNAGGLLSPGPGIATTVVNGALTFRPGSIYQVDIDTTGRSDAVNVTGAVSIEGGTLDIKAASGNYVPTTSYKILSAGSITGAFDSVSSDFAFLSPTLSYGANAIDMHLMRNGVQFADIASTTNGRATAAAVEVLGSGNPVYDTVLSLDSTTANGAFSQLSGEVHASLKSALLWESRFGREAVLDEAAWRLDRHSDEVKVWSSGFAASNRWSGNGNAAAIDTRAAGVVSGIDVPIYDEWRLGGLVGYSHDAFAQANTDSYHAGLYAMGTVGPINLTGGAIYSHNVSSTLRNISFGTLTGHLTAEYGSATKQVFADFSWPSTTGPIELQPFVTIAYVGLDTDKFRERTGDASLSAAVNSDAIATSTMGLRWSMDWAQNEIPMAISGMLGWRHIAGDLTPYSRMTFAGGSSFVTQGVTMPQDSLLAKLSVSAKLSKSARLTLSYSGEFGKGLKSSAAQVNVTSSF</sequence>
<keyword evidence="2" id="KW-0732">Signal</keyword>
<evidence type="ECO:0000313" key="6">
    <source>
        <dbReference type="Proteomes" id="UP000185598"/>
    </source>
</evidence>
<evidence type="ECO:0000256" key="2">
    <source>
        <dbReference type="SAM" id="SignalP"/>
    </source>
</evidence>
<protein>
    <submittedName>
        <fullName evidence="5">Autotransporter outer membrane beta-barrel domain-containing protein</fullName>
    </submittedName>
    <submittedName>
        <fullName evidence="4">Uncharacterized protein with beta-barrel porin domain</fullName>
    </submittedName>
</protein>
<dbReference type="Pfam" id="PF03797">
    <property type="entry name" value="Autotransporter"/>
    <property type="match status" value="1"/>
</dbReference>
<feature type="compositionally biased region" description="Polar residues" evidence="1">
    <location>
        <begin position="40"/>
        <end position="51"/>
    </location>
</feature>
<dbReference type="EMBL" id="JACIED010000003">
    <property type="protein sequence ID" value="MBB4008196.1"/>
    <property type="molecule type" value="Genomic_DNA"/>
</dbReference>
<accession>A0A1Q9A836</accession>
<dbReference type="SUPFAM" id="SSF103515">
    <property type="entry name" value="Autotransporter"/>
    <property type="match status" value="1"/>
</dbReference>
<dbReference type="RefSeq" id="WP_075614606.1">
    <property type="nucleotide sequence ID" value="NZ_JACIED010000003.1"/>
</dbReference>
<evidence type="ECO:0000313" key="4">
    <source>
        <dbReference type="EMBL" id="MBB4008196.1"/>
    </source>
</evidence>
<feature type="chain" id="PRO_5044564392" evidence="2">
    <location>
        <begin position="30"/>
        <end position="990"/>
    </location>
</feature>
<name>A0A1Q9A836_9HYPH</name>
<dbReference type="STRING" id="887144.BJF91_15125"/>
<dbReference type="EMBL" id="MKIN01000021">
    <property type="protein sequence ID" value="OLP50716.1"/>
    <property type="molecule type" value="Genomic_DNA"/>
</dbReference>
<dbReference type="InterPro" id="IPR005546">
    <property type="entry name" value="Autotransporte_beta"/>
</dbReference>